<dbReference type="VEuPathDB" id="CryptoDB:Cvel_32331"/>
<organism evidence="3">
    <name type="scientific">Chromera velia CCMP2878</name>
    <dbReference type="NCBI Taxonomy" id="1169474"/>
    <lineage>
        <taxon>Eukaryota</taxon>
        <taxon>Sar</taxon>
        <taxon>Alveolata</taxon>
        <taxon>Colpodellida</taxon>
        <taxon>Chromeraceae</taxon>
        <taxon>Chromera</taxon>
    </lineage>
</organism>
<proteinExistence type="predicted"/>
<dbReference type="GO" id="GO:0016559">
    <property type="term" value="P:peroxisome fission"/>
    <property type="evidence" value="ECO:0007669"/>
    <property type="project" value="TreeGrafter"/>
</dbReference>
<dbReference type="GO" id="GO:0016020">
    <property type="term" value="C:membrane"/>
    <property type="evidence" value="ECO:0007669"/>
    <property type="project" value="TreeGrafter"/>
</dbReference>
<evidence type="ECO:0000256" key="1">
    <source>
        <dbReference type="SAM" id="MobiDB-lite"/>
    </source>
</evidence>
<gene>
    <name evidence="3" type="ORF">Cvel_32331.t1.CR1</name>
</gene>
<feature type="compositionally biased region" description="Basic and acidic residues" evidence="1">
    <location>
        <begin position="651"/>
        <end position="667"/>
    </location>
</feature>
<feature type="region of interest" description="Disordered" evidence="1">
    <location>
        <begin position="643"/>
        <end position="667"/>
    </location>
</feature>
<name>A0A0K6SA03_9ALVE</name>
<dbReference type="PROSITE" id="PS51718">
    <property type="entry name" value="G_DYNAMIN_2"/>
    <property type="match status" value="1"/>
</dbReference>
<dbReference type="GO" id="GO:0000266">
    <property type="term" value="P:mitochondrial fission"/>
    <property type="evidence" value="ECO:0007669"/>
    <property type="project" value="TreeGrafter"/>
</dbReference>
<dbReference type="GO" id="GO:0005525">
    <property type="term" value="F:GTP binding"/>
    <property type="evidence" value="ECO:0007669"/>
    <property type="project" value="InterPro"/>
</dbReference>
<dbReference type="InterPro" id="IPR030381">
    <property type="entry name" value="G_DYNAMIN_dom"/>
</dbReference>
<sequence>MESGKDRVGVVLDTIDEARRALAKHQDLESEVPSFLVVGMQSVGKSSVLQQVASVSLPRDSEVCTRVPIELSVRRCEPDKSCLRVFGGNERKEYPVGDETKVDEAIKQAQTEILERRDAEFVSDESVKVEKQSLSNPNVTLIDLPGLFFARSKEASEKKLQHRVEKLIMDKIKQKSSLILHVAPMNQDAGTINTWEIVSTSDPDKKRTVVVLTKADRIQTEAEFHKRLRDITKEDTEGAIKYFIVDGRATTLEEEENSLRTVKGWLDGSTLTDRVFLGIEALQAYLQDALLRHTLLFLKPLKARLEKEMETCSERLRVMGQVPPHPNSALIKGLGVFQDSLKDGFSAQLGMIRSLIEAMSKAVVTVEFPPLGRVDIEEVKGAVDGNWLCSSTFDVQSDFPLLRCAFDARKVMENNRKMHNIQFTDKTPVLSEWMPLFSKKVKGILESFVKDVFDILLDDVLTQARACLAKEANGMLRDAEELVLGRKVLQEFEEHRRQAEEFCGNVLTWNELPLLFTANPHYLAEKSRLSDQENQSLKVLREGFRKDIQPYLEAAVAVRGFWKVQAKLIPDALQKETMRIVLNCVKRLPEVLQAAVDEAIPLVKEPGNVARDRVFSLGRQESLQTAIGELSKLDTITLSLTDGPVLSTDSDETREGSEEAEEDSGRS</sequence>
<dbReference type="Pfam" id="PF00350">
    <property type="entry name" value="Dynamin_N"/>
    <property type="match status" value="1"/>
</dbReference>
<dbReference type="PRINTS" id="PR00195">
    <property type="entry name" value="DYNAMIN"/>
</dbReference>
<dbReference type="PANTHER" id="PTHR11566">
    <property type="entry name" value="DYNAMIN"/>
    <property type="match status" value="1"/>
</dbReference>
<dbReference type="SMART" id="SM00053">
    <property type="entry name" value="DYNc"/>
    <property type="match status" value="1"/>
</dbReference>
<dbReference type="InterPro" id="IPR001401">
    <property type="entry name" value="Dynamin_GTPase"/>
</dbReference>
<dbReference type="GO" id="GO:0005739">
    <property type="term" value="C:mitochondrion"/>
    <property type="evidence" value="ECO:0007669"/>
    <property type="project" value="TreeGrafter"/>
</dbReference>
<dbReference type="GO" id="GO:0005874">
    <property type="term" value="C:microtubule"/>
    <property type="evidence" value="ECO:0007669"/>
    <property type="project" value="TreeGrafter"/>
</dbReference>
<evidence type="ECO:0000259" key="2">
    <source>
        <dbReference type="PROSITE" id="PS51718"/>
    </source>
</evidence>
<reference evidence="3" key="1">
    <citation type="submission" date="2014-11" db="EMBL/GenBank/DDBJ databases">
        <title>Molecular phylogeny of cliff fern family Woodsiaceae with morphological implications.</title>
        <authorList>
            <person name="Shao Y.-Z."/>
            <person name="Wei R."/>
            <person name="Zhang X.-C."/>
        </authorList>
    </citation>
    <scope>NUCLEOTIDE SEQUENCE</scope>
</reference>
<dbReference type="InterPro" id="IPR027417">
    <property type="entry name" value="P-loop_NTPase"/>
</dbReference>
<evidence type="ECO:0000313" key="3">
    <source>
        <dbReference type="EMBL" id="CUC10457.1"/>
    </source>
</evidence>
<dbReference type="InterPro" id="IPR045063">
    <property type="entry name" value="Dynamin_N"/>
</dbReference>
<dbReference type="GO" id="GO:0048312">
    <property type="term" value="P:intracellular distribution of mitochondria"/>
    <property type="evidence" value="ECO:0007669"/>
    <property type="project" value="TreeGrafter"/>
</dbReference>
<dbReference type="GO" id="GO:0008017">
    <property type="term" value="F:microtubule binding"/>
    <property type="evidence" value="ECO:0007669"/>
    <property type="project" value="TreeGrafter"/>
</dbReference>
<dbReference type="AlphaFoldDB" id="A0A0K6SA03"/>
<feature type="domain" description="Dynamin-type G" evidence="2">
    <location>
        <begin position="29"/>
        <end position="300"/>
    </location>
</feature>
<dbReference type="PANTHER" id="PTHR11566:SF21">
    <property type="entry name" value="DYNAMIN RELATED PROTEIN 1, ISOFORM A"/>
    <property type="match status" value="1"/>
</dbReference>
<accession>A0A0K6SA03</accession>
<dbReference type="GO" id="GO:0006897">
    <property type="term" value="P:endocytosis"/>
    <property type="evidence" value="ECO:0007669"/>
    <property type="project" value="TreeGrafter"/>
</dbReference>
<dbReference type="GO" id="GO:0003924">
    <property type="term" value="F:GTPase activity"/>
    <property type="evidence" value="ECO:0007669"/>
    <property type="project" value="InterPro"/>
</dbReference>
<dbReference type="InterPro" id="IPR022812">
    <property type="entry name" value="Dynamin"/>
</dbReference>
<dbReference type="PhylomeDB" id="A0A0K6SA03"/>
<dbReference type="EMBL" id="CDMZ01004067">
    <property type="protein sequence ID" value="CUC10457.1"/>
    <property type="molecule type" value="Genomic_DNA"/>
</dbReference>
<dbReference type="Gene3D" id="3.40.50.300">
    <property type="entry name" value="P-loop containing nucleotide triphosphate hydrolases"/>
    <property type="match status" value="1"/>
</dbReference>
<dbReference type="SUPFAM" id="SSF52540">
    <property type="entry name" value="P-loop containing nucleoside triphosphate hydrolases"/>
    <property type="match status" value="1"/>
</dbReference>
<protein>
    <recommendedName>
        <fullName evidence="2">Dynamin-type G domain-containing protein</fullName>
    </recommendedName>
</protein>